<protein>
    <recommendedName>
        <fullName evidence="5">Alpha-tubulin suppressor</fullName>
    </recommendedName>
</protein>
<keyword evidence="2" id="KW-0732">Signal</keyword>
<dbReference type="PRINTS" id="PR00633">
    <property type="entry name" value="RCCNDNSATION"/>
</dbReference>
<evidence type="ECO:0000313" key="3">
    <source>
        <dbReference type="EMBL" id="WOB08305.1"/>
    </source>
</evidence>
<feature type="signal peptide" evidence="2">
    <location>
        <begin position="1"/>
        <end position="23"/>
    </location>
</feature>
<dbReference type="Pfam" id="PF13540">
    <property type="entry name" value="RCC1_2"/>
    <property type="match status" value="1"/>
</dbReference>
<proteinExistence type="predicted"/>
<reference evidence="3 4" key="1">
    <citation type="submission" date="2023-10" db="EMBL/GenBank/DDBJ databases">
        <title>Bacteria for the degradation of biodegradable plastic PBAT(Polybutylene adipate terephthalate).</title>
        <authorList>
            <person name="Weon H.-Y."/>
            <person name="Yeon J."/>
        </authorList>
    </citation>
    <scope>NUCLEOTIDE SEQUENCE [LARGE SCALE GENOMIC DNA]</scope>
    <source>
        <strain evidence="3 4">SBD 7-3</strain>
    </source>
</reference>
<dbReference type="PANTHER" id="PTHR22870">
    <property type="entry name" value="REGULATOR OF CHROMOSOME CONDENSATION"/>
    <property type="match status" value="1"/>
</dbReference>
<dbReference type="EMBL" id="CP136336">
    <property type="protein sequence ID" value="WOB08305.1"/>
    <property type="molecule type" value="Genomic_DNA"/>
</dbReference>
<dbReference type="RefSeq" id="WP_316701029.1">
    <property type="nucleotide sequence ID" value="NZ_CP136336.1"/>
</dbReference>
<dbReference type="PANTHER" id="PTHR22870:SF408">
    <property type="entry name" value="OS09G0560450 PROTEIN"/>
    <property type="match status" value="1"/>
</dbReference>
<dbReference type="InterPro" id="IPR000408">
    <property type="entry name" value="Reg_chr_condens"/>
</dbReference>
<gene>
    <name evidence="3" type="ORF">RXV79_25830</name>
</gene>
<sequence length="397" mass="40872">MNTTPAVRRRVVALMALVPLVLAGCGGSSGGGGGSGGAGTPPPPPPPPVSQIKAIHTSPNAAHVVVVKTDNTVWSWGLNDIGQLGPQATGYSIVFTPMEVSALGTDFDRVAVGYKTSFAYGPGVYAYGWGDNTSGVLGDNSTTARTTPTQVAVVGGFTSLASGSFTTAVRSDGTLWHWGSRINAAAPYYRPQNVGSGFSKVAMGYAHALALGQDGSVWTWGWQNTAGQLGRTVQSTPSGSDAQTPVQVMTGVAQIATGFQSSYALKTDGTLWAWGSNDKGQLGDGTTTSRPAPVQIPGLYTHISAGDNHVAATKANGTLWTWGHNNFGQLADGTTVDAWSPHQVSSAAWTMVAAGAGITLVANAAGEIYGVGYNYWGSLGTGYQQYAPTTTFTKSVF</sequence>
<dbReference type="Pfam" id="PF00415">
    <property type="entry name" value="RCC1"/>
    <property type="match status" value="4"/>
</dbReference>
<keyword evidence="4" id="KW-1185">Reference proteome</keyword>
<dbReference type="PROSITE" id="PS50012">
    <property type="entry name" value="RCC1_3"/>
    <property type="match status" value="5"/>
</dbReference>
<keyword evidence="1" id="KW-0677">Repeat</keyword>
<feature type="chain" id="PRO_5046055857" description="Alpha-tubulin suppressor" evidence="2">
    <location>
        <begin position="24"/>
        <end position="397"/>
    </location>
</feature>
<dbReference type="SUPFAM" id="SSF50985">
    <property type="entry name" value="RCC1/BLIP-II"/>
    <property type="match status" value="2"/>
</dbReference>
<name>A0ABZ0CTK4_9BURK</name>
<evidence type="ECO:0000313" key="4">
    <source>
        <dbReference type="Proteomes" id="UP001303946"/>
    </source>
</evidence>
<accession>A0ABZ0CTK4</accession>
<dbReference type="InterPro" id="IPR051210">
    <property type="entry name" value="Ub_ligase/GEF_domain"/>
</dbReference>
<dbReference type="Proteomes" id="UP001303946">
    <property type="component" value="Chromosome"/>
</dbReference>
<dbReference type="Gene3D" id="2.130.10.30">
    <property type="entry name" value="Regulator of chromosome condensation 1/beta-lactamase-inhibitor protein II"/>
    <property type="match status" value="2"/>
</dbReference>
<evidence type="ECO:0000256" key="2">
    <source>
        <dbReference type="SAM" id="SignalP"/>
    </source>
</evidence>
<evidence type="ECO:0008006" key="5">
    <source>
        <dbReference type="Google" id="ProtNLM"/>
    </source>
</evidence>
<dbReference type="InterPro" id="IPR009091">
    <property type="entry name" value="RCC1/BLIP-II"/>
</dbReference>
<organism evidence="3 4">
    <name type="scientific">Piscinibacter gummiphilus</name>
    <dbReference type="NCBI Taxonomy" id="946333"/>
    <lineage>
        <taxon>Bacteria</taxon>
        <taxon>Pseudomonadati</taxon>
        <taxon>Pseudomonadota</taxon>
        <taxon>Betaproteobacteria</taxon>
        <taxon>Burkholderiales</taxon>
        <taxon>Sphaerotilaceae</taxon>
        <taxon>Piscinibacter</taxon>
    </lineage>
</organism>
<evidence type="ECO:0000256" key="1">
    <source>
        <dbReference type="ARBA" id="ARBA00022737"/>
    </source>
</evidence>